<keyword evidence="1" id="KW-0472">Membrane</keyword>
<dbReference type="Proteomes" id="UP000642993">
    <property type="component" value="Unassembled WGS sequence"/>
</dbReference>
<dbReference type="RefSeq" id="WP_192038659.1">
    <property type="nucleotide sequence ID" value="NZ_JACYWE010000003.1"/>
</dbReference>
<feature type="transmembrane region" description="Helical" evidence="1">
    <location>
        <begin position="22"/>
        <end position="41"/>
    </location>
</feature>
<comment type="similarity">
    <text evidence="1">Belongs to the complex I subunit 6 family.</text>
</comment>
<evidence type="ECO:0000256" key="1">
    <source>
        <dbReference type="RuleBase" id="RU004429"/>
    </source>
</evidence>
<accession>A0A927JD63</accession>
<organism evidence="3 4">
    <name type="scientific">Lolliginicoccus lacisalsi</name>
    <dbReference type="NCBI Taxonomy" id="2742202"/>
    <lineage>
        <taxon>Bacteria</taxon>
        <taxon>Bacillati</taxon>
        <taxon>Actinomycetota</taxon>
        <taxon>Actinomycetes</taxon>
        <taxon>Mycobacteriales</taxon>
        <taxon>Hoyosellaceae</taxon>
        <taxon>Lolliginicoccus</taxon>
    </lineage>
</organism>
<proteinExistence type="inferred from homology"/>
<dbReference type="GO" id="GO:0016491">
    <property type="term" value="F:oxidoreductase activity"/>
    <property type="evidence" value="ECO:0007669"/>
    <property type="project" value="UniProtKB-KW"/>
</dbReference>
<keyword evidence="1" id="KW-1003">Cell membrane</keyword>
<keyword evidence="1" id="KW-1133">Transmembrane helix</keyword>
<dbReference type="EC" id="7.1.1.-" evidence="1"/>
<comment type="caution">
    <text evidence="3">The sequence shown here is derived from an EMBL/GenBank/DDBJ whole genome shotgun (WGS) entry which is preliminary data.</text>
</comment>
<comment type="subcellular location">
    <subcellularLocation>
        <location evidence="1">Cell membrane</location>
        <topology evidence="1">Multi-pass membrane protein</topology>
    </subcellularLocation>
</comment>
<keyword evidence="1" id="KW-0520">NAD</keyword>
<feature type="transmembrane region" description="Helical" evidence="1">
    <location>
        <begin position="107"/>
        <end position="128"/>
    </location>
</feature>
<keyword evidence="4" id="KW-1185">Reference proteome</keyword>
<feature type="region of interest" description="Disordered" evidence="2">
    <location>
        <begin position="223"/>
        <end position="250"/>
    </location>
</feature>
<feature type="transmembrane region" description="Helical" evidence="1">
    <location>
        <begin position="75"/>
        <end position="95"/>
    </location>
</feature>
<dbReference type="Pfam" id="PF00499">
    <property type="entry name" value="Oxidored_q3"/>
    <property type="match status" value="1"/>
</dbReference>
<keyword evidence="1" id="KW-0874">Quinone</keyword>
<keyword evidence="3" id="KW-0560">Oxidoreductase</keyword>
<comment type="function">
    <text evidence="1">NDH-1 shuttles electrons from NADH, via FMN and iron-sulfur (Fe-S) centers, to quinones in the respiratory chain. Couples the redox reaction to proton translocation (for every two electrons transferred, four hydrogen ions are translocated across the cytoplasmic membrane), and thus conserves the redox energy in a proton gradient.</text>
</comment>
<dbReference type="Gene3D" id="1.20.120.1200">
    <property type="entry name" value="NADH-ubiquinone/plastoquinone oxidoreductase chain 6, subunit NuoJ"/>
    <property type="match status" value="1"/>
</dbReference>
<dbReference type="GO" id="GO:0048038">
    <property type="term" value="F:quinone binding"/>
    <property type="evidence" value="ECO:0007669"/>
    <property type="project" value="UniProtKB-UniRule"/>
</dbReference>
<dbReference type="PANTHER" id="PTHR33269">
    <property type="entry name" value="NADH-UBIQUINONE OXIDOREDUCTASE CHAIN 6"/>
    <property type="match status" value="1"/>
</dbReference>
<dbReference type="EMBL" id="JACYWE010000003">
    <property type="protein sequence ID" value="MBD8506202.1"/>
    <property type="molecule type" value="Genomic_DNA"/>
</dbReference>
<gene>
    <name evidence="3" type="ORF">HT102_06875</name>
</gene>
<dbReference type="InterPro" id="IPR042106">
    <property type="entry name" value="Nuo/plastoQ_OxRdtase_6_NuoJ"/>
</dbReference>
<dbReference type="AlphaFoldDB" id="A0A927JD63"/>
<protein>
    <recommendedName>
        <fullName evidence="1">NADH-quinone oxidoreductase subunit J</fullName>
        <ecNumber evidence="1">7.1.1.-</ecNumber>
    </recommendedName>
</protein>
<reference evidence="3" key="1">
    <citation type="submission" date="2020-09" db="EMBL/GenBank/DDBJ databases">
        <title>Hoyosella lacisalsi sp. nov., a halotolerant actinobacterium isolated from soil of Lake Gudzhirganskoe.</title>
        <authorList>
            <person name="Yang Q."/>
            <person name="Guo P.Y."/>
            <person name="Liu S.W."/>
            <person name="Li F.N."/>
            <person name="Sun C.H."/>
        </authorList>
    </citation>
    <scope>NUCLEOTIDE SEQUENCE</scope>
    <source>
        <strain evidence="3">G463</strain>
    </source>
</reference>
<dbReference type="NCBIfam" id="NF005165">
    <property type="entry name" value="PRK06638.1-5"/>
    <property type="match status" value="1"/>
</dbReference>
<evidence type="ECO:0000313" key="3">
    <source>
        <dbReference type="EMBL" id="MBD8506202.1"/>
    </source>
</evidence>
<sequence length="250" mass="26997">MILAAHAVNAEPLLRTTTGEAVQFWVLAAIAVTGAIGVVASRRPVHSALFLATTMITLAILYIAQGALFLGVAQIVVYTGAVMMLFLFVLMLIGVESSDSFDEPLRGHRILGIIASVGFGLLLIAGIGNATLPEFVGLDDANQDGNVPGLAGLLFLRYVWVFELTGALLIIATLGAMLLAHRELHERRQTQREMSIERFRDGLRATPRPAPGVYARHNAVDMPARLPDGSYARGSVSRTLRPRDPEEEET</sequence>
<feature type="transmembrane region" description="Helical" evidence="1">
    <location>
        <begin position="48"/>
        <end position="69"/>
    </location>
</feature>
<evidence type="ECO:0000313" key="4">
    <source>
        <dbReference type="Proteomes" id="UP000642993"/>
    </source>
</evidence>
<comment type="catalytic activity">
    <reaction evidence="1">
        <text>a quinone + NADH + 5 H(+)(in) = a quinol + NAD(+) + 4 H(+)(out)</text>
        <dbReference type="Rhea" id="RHEA:57888"/>
        <dbReference type="ChEBI" id="CHEBI:15378"/>
        <dbReference type="ChEBI" id="CHEBI:24646"/>
        <dbReference type="ChEBI" id="CHEBI:57540"/>
        <dbReference type="ChEBI" id="CHEBI:57945"/>
        <dbReference type="ChEBI" id="CHEBI:132124"/>
    </reaction>
</comment>
<dbReference type="GO" id="GO:0005886">
    <property type="term" value="C:plasma membrane"/>
    <property type="evidence" value="ECO:0007669"/>
    <property type="project" value="UniProtKB-SubCell"/>
</dbReference>
<evidence type="ECO:0000256" key="2">
    <source>
        <dbReference type="SAM" id="MobiDB-lite"/>
    </source>
</evidence>
<name>A0A927JD63_9ACTN</name>
<dbReference type="InterPro" id="IPR001457">
    <property type="entry name" value="NADH_UbQ/plastoQ_OxRdtase_su6"/>
</dbReference>
<keyword evidence="1" id="KW-0812">Transmembrane</keyword>
<dbReference type="GO" id="GO:0008137">
    <property type="term" value="F:NADH dehydrogenase (ubiquinone) activity"/>
    <property type="evidence" value="ECO:0007669"/>
    <property type="project" value="UniProtKB-UniRule"/>
</dbReference>
<feature type="transmembrane region" description="Helical" evidence="1">
    <location>
        <begin position="158"/>
        <end position="180"/>
    </location>
</feature>
<dbReference type="PANTHER" id="PTHR33269:SF19">
    <property type="entry name" value="NADH-QUINONE OXIDOREDUCTASE SUBUNIT J"/>
    <property type="match status" value="1"/>
</dbReference>